<dbReference type="Proteomes" id="UP000050790">
    <property type="component" value="Unassembled WGS sequence"/>
</dbReference>
<feature type="region of interest" description="Disordered" evidence="1">
    <location>
        <begin position="87"/>
        <end position="172"/>
    </location>
</feature>
<feature type="compositionally biased region" description="Polar residues" evidence="1">
    <location>
        <begin position="108"/>
        <end position="125"/>
    </location>
</feature>
<organism evidence="2 3">
    <name type="scientific">Schistosoma margrebowiei</name>
    <dbReference type="NCBI Taxonomy" id="48269"/>
    <lineage>
        <taxon>Eukaryota</taxon>
        <taxon>Metazoa</taxon>
        <taxon>Spiralia</taxon>
        <taxon>Lophotrochozoa</taxon>
        <taxon>Platyhelminthes</taxon>
        <taxon>Trematoda</taxon>
        <taxon>Digenea</taxon>
        <taxon>Strigeidida</taxon>
        <taxon>Schistosomatoidea</taxon>
        <taxon>Schistosomatidae</taxon>
        <taxon>Schistosoma</taxon>
    </lineage>
</organism>
<dbReference type="AlphaFoldDB" id="A0AA84ZVV5"/>
<sequence>MSVFERLQQKLAKCSTSSRGQETAQIYHKNKSTSEQAIFLDGVVTTTDDRSTTNTLPLCHNHSQTWSVESHMASKIANSYSNPSLHTVGTVNSKGNATPDTEIDVPKSNFSHSQDHLNTPSNSSYQRQPQQPRRKRAKTPVSSFYRVSSDDDCDTCDEDEEDDVENNNNNEEYLDQCDDLITKQSAAFERRSQRLRRSIDRAKAALPADFADRIEISDSLGDLPNQESSSGAQLQKHHRSVSNLGVDLTDQLSNRDSDSEENVNNSNNVNGHYESQETSNSNENRTKSIIKEDKYSEVSDTFKMKSTDLVIPNEWMYLDPSVDVHNMYGYKSTNIRVFIKGENANTTTTTITTPNDHFEKSEASTDSSLQTGIYWHPGPPQPLSELMYEFRSGSPGTTYLIKAICKRSGCHCALRNYDSLMLYPVPDSTLASATWELWTAKDKNPRFPTSSCEVQSKLILFRQCRGWYEVLNENHQPTPHITTLEQVRRTRASTFIVRQDMRCLVAPPNLIIPSSDERRDLNDDTSPYSIPSSLVTLACSPETLANSKPDFVRAGTLLRFIAYLPQCSVKRGKKTKDLGLVLAVERSSCSKQPSIHSDLLPVRPLSRTIYLGVEDSTPAVFPPKLSLSVIAGPENISGVHLLSGLLRKFRLPLSVRPIPLPDSYNYTSNTSSMRRPSLMNSNPKVTCGLVAVQPLSFTEKHFLRLHSLYRGDILIIAPVSSPERLFLITPSMLRDHSFQTGYTHDPTYALSMENHRIQACNFLAIAHAQETLNYLVRHMQDITREPRDSYTSRQQAKQRSDLMPTPESYMTQEEIYKTYDEIDDIYFYIRHGYYPSKIRKPDDLNNKIDSISNTKLKAHKYSTNSSHTSDDMPGKMNCQKDGGLSRSNMATAEDLLAASLHTPSHHDSTIPPQQPISLTRSSNNNKIVSSNQHNINNMINATLATLASSTYRVQPKEYGI</sequence>
<reference evidence="3" key="1">
    <citation type="submission" date="2023-11" db="UniProtKB">
        <authorList>
            <consortium name="WormBaseParasite"/>
        </authorList>
    </citation>
    <scope>IDENTIFICATION</scope>
</reference>
<feature type="region of interest" description="Disordered" evidence="1">
    <location>
        <begin position="221"/>
        <end position="291"/>
    </location>
</feature>
<protein>
    <recommendedName>
        <fullName evidence="4">CABIT domain-containing protein</fullName>
    </recommendedName>
</protein>
<feature type="compositionally biased region" description="Acidic residues" evidence="1">
    <location>
        <begin position="150"/>
        <end position="165"/>
    </location>
</feature>
<name>A0AA84ZVV5_9TREM</name>
<evidence type="ECO:0000256" key="1">
    <source>
        <dbReference type="SAM" id="MobiDB-lite"/>
    </source>
</evidence>
<proteinExistence type="predicted"/>
<evidence type="ECO:0000313" key="2">
    <source>
        <dbReference type="Proteomes" id="UP000050790"/>
    </source>
</evidence>
<feature type="compositionally biased region" description="Polar residues" evidence="1">
    <location>
        <begin position="87"/>
        <end position="99"/>
    </location>
</feature>
<evidence type="ECO:0000313" key="3">
    <source>
        <dbReference type="WBParaSite" id="SMRG1_5130.3"/>
    </source>
</evidence>
<evidence type="ECO:0008006" key="4">
    <source>
        <dbReference type="Google" id="ProtNLM"/>
    </source>
</evidence>
<accession>A0AA84ZVV5</accession>
<dbReference type="WBParaSite" id="SMRG1_5130.3">
    <property type="protein sequence ID" value="SMRG1_5130.3"/>
    <property type="gene ID" value="SMRG1_5130"/>
</dbReference>
<feature type="region of interest" description="Disordered" evidence="1">
    <location>
        <begin position="785"/>
        <end position="805"/>
    </location>
</feature>